<proteinExistence type="predicted"/>
<evidence type="ECO:0000256" key="2">
    <source>
        <dbReference type="SAM" id="SignalP"/>
    </source>
</evidence>
<reference evidence="3" key="1">
    <citation type="submission" date="2021-02" db="EMBL/GenBank/DDBJ databases">
        <title>Genome sequence of Rhodospirillales sp. strain TMPK1 isolated from soil.</title>
        <authorList>
            <person name="Nakai R."/>
            <person name="Kusada H."/>
            <person name="Tamaki H."/>
        </authorList>
    </citation>
    <scope>NUCLEOTIDE SEQUENCE</scope>
    <source>
        <strain evidence="3">TMPK1</strain>
    </source>
</reference>
<dbReference type="Gene3D" id="3.40.190.10">
    <property type="entry name" value="Periplasmic binding protein-like II"/>
    <property type="match status" value="2"/>
</dbReference>
<evidence type="ECO:0000313" key="3">
    <source>
        <dbReference type="EMBL" id="GIL41142.1"/>
    </source>
</evidence>
<dbReference type="GO" id="GO:0030288">
    <property type="term" value="C:outer membrane-bounded periplasmic space"/>
    <property type="evidence" value="ECO:0007669"/>
    <property type="project" value="TreeGrafter"/>
</dbReference>
<accession>A0A8S8XGS6</accession>
<keyword evidence="1 2" id="KW-0732">Signal</keyword>
<sequence>MNFRRSTFAFAFLSATALSLAATAADVPAGYPADYAKVIEAAEKEGKVVVYSSTDAAAAQPLLKAFAKAFPKITVEYNDLNSTELYNRLISEVAAGSTGDVTWSTAMDLQIKLAQDGYAMTYASPEKAKLPSWAAYKDQAYGTTYEPILFVHNKRLLPEAQMPKTHDEFIKILTEKKAELTNKVATYDPERSGTGFAYISNDQLHFPKLWDLAAALGGVSVKLYTSTGTMLEKIGSGEHVLGYNMIGSYAINRGKKDPNVGVVYPQDYMEVVSRVMMIPAKAKNPNAAKVFLNFVLSLDGQKAMADSGLFAMRDDVEGEATAKSLKAKFGDKLKPIPVDDTTTQYLDQTKRLAFLKKWQEAVSKH</sequence>
<feature type="signal peptide" evidence="2">
    <location>
        <begin position="1"/>
        <end position="24"/>
    </location>
</feature>
<evidence type="ECO:0000313" key="4">
    <source>
        <dbReference type="Proteomes" id="UP000681075"/>
    </source>
</evidence>
<dbReference type="InterPro" id="IPR006059">
    <property type="entry name" value="SBP"/>
</dbReference>
<dbReference type="Pfam" id="PF13416">
    <property type="entry name" value="SBP_bac_8"/>
    <property type="match status" value="1"/>
</dbReference>
<name>A0A8S8XGS6_9PROT</name>
<protein>
    <submittedName>
        <fullName evidence="3">ABC transporter substrate-binding protein</fullName>
    </submittedName>
</protein>
<dbReference type="SUPFAM" id="SSF53850">
    <property type="entry name" value="Periplasmic binding protein-like II"/>
    <property type="match status" value="1"/>
</dbReference>
<dbReference type="PANTHER" id="PTHR30006:SF25">
    <property type="entry name" value="PHOSPHOGLYCERATE TRANSPORT REGULATORY PROTEIN PGTC"/>
    <property type="match status" value="1"/>
</dbReference>
<dbReference type="RefSeq" id="WP_420244505.1">
    <property type="nucleotide sequence ID" value="NZ_BOPV01000001.1"/>
</dbReference>
<organism evidence="3 4">
    <name type="scientific">Roseiterribacter gracilis</name>
    <dbReference type="NCBI Taxonomy" id="2812848"/>
    <lineage>
        <taxon>Bacteria</taxon>
        <taxon>Pseudomonadati</taxon>
        <taxon>Pseudomonadota</taxon>
        <taxon>Alphaproteobacteria</taxon>
        <taxon>Rhodospirillales</taxon>
        <taxon>Roseiterribacteraceae</taxon>
        <taxon>Roseiterribacter</taxon>
    </lineage>
</organism>
<dbReference type="Proteomes" id="UP000681075">
    <property type="component" value="Unassembled WGS sequence"/>
</dbReference>
<dbReference type="PANTHER" id="PTHR30006">
    <property type="entry name" value="THIAMINE-BINDING PERIPLASMIC PROTEIN-RELATED"/>
    <property type="match status" value="1"/>
</dbReference>
<feature type="chain" id="PRO_5035880729" evidence="2">
    <location>
        <begin position="25"/>
        <end position="365"/>
    </location>
</feature>
<comment type="caution">
    <text evidence="3">The sequence shown here is derived from an EMBL/GenBank/DDBJ whole genome shotgun (WGS) entry which is preliminary data.</text>
</comment>
<dbReference type="EMBL" id="BOPV01000001">
    <property type="protein sequence ID" value="GIL41142.1"/>
    <property type="molecule type" value="Genomic_DNA"/>
</dbReference>
<evidence type="ECO:0000256" key="1">
    <source>
        <dbReference type="ARBA" id="ARBA00022729"/>
    </source>
</evidence>
<keyword evidence="4" id="KW-1185">Reference proteome</keyword>
<dbReference type="AlphaFoldDB" id="A0A8S8XGS6"/>
<gene>
    <name evidence="3" type="ORF">TMPK1_33790</name>
</gene>